<feature type="domain" description="C2H2-type" evidence="6">
    <location>
        <begin position="38"/>
        <end position="65"/>
    </location>
</feature>
<dbReference type="EMBL" id="CACVKT020000329">
    <property type="protein sequence ID" value="CAC5358258.1"/>
    <property type="molecule type" value="Genomic_DNA"/>
</dbReference>
<dbReference type="Proteomes" id="UP000507470">
    <property type="component" value="Unassembled WGS sequence"/>
</dbReference>
<dbReference type="GO" id="GO:0000981">
    <property type="term" value="F:DNA-binding transcription factor activity, RNA polymerase II-specific"/>
    <property type="evidence" value="ECO:0007669"/>
    <property type="project" value="TreeGrafter"/>
</dbReference>
<evidence type="ECO:0000313" key="8">
    <source>
        <dbReference type="Proteomes" id="UP000507470"/>
    </source>
</evidence>
<dbReference type="GO" id="GO:0008270">
    <property type="term" value="F:zinc ion binding"/>
    <property type="evidence" value="ECO:0007669"/>
    <property type="project" value="UniProtKB-KW"/>
</dbReference>
<dbReference type="PROSITE" id="PS00028">
    <property type="entry name" value="ZINC_FINGER_C2H2_1"/>
    <property type="match status" value="3"/>
</dbReference>
<keyword evidence="1" id="KW-0479">Metal-binding</keyword>
<dbReference type="InterPro" id="IPR013087">
    <property type="entry name" value="Znf_C2H2_type"/>
</dbReference>
<dbReference type="SUPFAM" id="SSF57667">
    <property type="entry name" value="beta-beta-alpha zinc fingers"/>
    <property type="match status" value="1"/>
</dbReference>
<dbReference type="Pfam" id="PF00096">
    <property type="entry name" value="zf-C2H2"/>
    <property type="match status" value="1"/>
</dbReference>
<dbReference type="SMART" id="SM00355">
    <property type="entry name" value="ZnF_C2H2"/>
    <property type="match status" value="3"/>
</dbReference>
<dbReference type="Pfam" id="PF12874">
    <property type="entry name" value="zf-met"/>
    <property type="match status" value="1"/>
</dbReference>
<evidence type="ECO:0000256" key="4">
    <source>
        <dbReference type="ARBA" id="ARBA00022833"/>
    </source>
</evidence>
<reference evidence="7 8" key="1">
    <citation type="submission" date="2020-06" db="EMBL/GenBank/DDBJ databases">
        <authorList>
            <person name="Li R."/>
            <person name="Bekaert M."/>
        </authorList>
    </citation>
    <scope>NUCLEOTIDE SEQUENCE [LARGE SCALE GENOMIC DNA]</scope>
    <source>
        <strain evidence="8">wild</strain>
    </source>
</reference>
<dbReference type="GO" id="GO:0005634">
    <property type="term" value="C:nucleus"/>
    <property type="evidence" value="ECO:0007669"/>
    <property type="project" value="TreeGrafter"/>
</dbReference>
<dbReference type="Gene3D" id="3.30.160.60">
    <property type="entry name" value="Classic Zinc Finger"/>
    <property type="match status" value="1"/>
</dbReference>
<keyword evidence="2" id="KW-0677">Repeat</keyword>
<accession>A0A6J7ZXD1</accession>
<evidence type="ECO:0000256" key="2">
    <source>
        <dbReference type="ARBA" id="ARBA00022737"/>
    </source>
</evidence>
<dbReference type="OrthoDB" id="6591996at2759"/>
<dbReference type="PANTHER" id="PTHR24379">
    <property type="entry name" value="KRAB AND ZINC FINGER DOMAIN-CONTAINING"/>
    <property type="match status" value="1"/>
</dbReference>
<dbReference type="GO" id="GO:0000977">
    <property type="term" value="F:RNA polymerase II transcription regulatory region sequence-specific DNA binding"/>
    <property type="evidence" value="ECO:0007669"/>
    <property type="project" value="TreeGrafter"/>
</dbReference>
<evidence type="ECO:0000256" key="3">
    <source>
        <dbReference type="ARBA" id="ARBA00022771"/>
    </source>
</evidence>
<dbReference type="AlphaFoldDB" id="A0A6J7ZXD1"/>
<keyword evidence="8" id="KW-1185">Reference proteome</keyword>
<sequence>MDIDAILTDSIQKHPDGEKTLGSEIRNLKHNLNINKGFTCNICNKVIQHKANFKRHLKSHETAYKCFLCNRNFNRVDSLQRHERGHLVGYISHNNTYSCQHCGVGFKDYTTLFDHSKTIHPMQTGGNVNILNHPTSIQSALEDAVHVFTIRPLDEDKYDLLTFFSNIRQKLKDMLAERCDKVKHLKWYINVHVELSRETNEGEVDNSRPYFKSNTYILLSKTDIKDDDINEAFQKQFKSFDEYIARGSGVDIEAGDKHGATYHSISTNRYCSKHDAQHVEFPVKDSGEDIVEFDDYSKQMKVPFVIYCDFEAFACSLDTCYPNPNQPSSTATTNYEACGYGYQVMSNKKRAKGIVKSVVRGELKHSNYIKCIIKQKNVKRQQNLIQSRKHKLQMVSVNKVALSAFDDKRYVMDNGVDTLAFGHFKIKDLVDK</sequence>
<protein>
    <recommendedName>
        <fullName evidence="6">C2H2-type domain-containing protein</fullName>
    </recommendedName>
</protein>
<feature type="domain" description="C2H2-type" evidence="6">
    <location>
        <begin position="64"/>
        <end position="86"/>
    </location>
</feature>
<keyword evidence="3 5" id="KW-0863">Zinc-finger</keyword>
<dbReference type="PANTHER" id="PTHR24379:SF127">
    <property type="entry name" value="BLOODY FINGERS-RELATED"/>
    <property type="match status" value="1"/>
</dbReference>
<evidence type="ECO:0000313" key="7">
    <source>
        <dbReference type="EMBL" id="CAC5358258.1"/>
    </source>
</evidence>
<evidence type="ECO:0000259" key="6">
    <source>
        <dbReference type="PROSITE" id="PS50157"/>
    </source>
</evidence>
<dbReference type="PROSITE" id="PS50157">
    <property type="entry name" value="ZINC_FINGER_C2H2_2"/>
    <property type="match status" value="3"/>
</dbReference>
<keyword evidence="4" id="KW-0862">Zinc</keyword>
<proteinExistence type="predicted"/>
<organism evidence="7 8">
    <name type="scientific">Mytilus coruscus</name>
    <name type="common">Sea mussel</name>
    <dbReference type="NCBI Taxonomy" id="42192"/>
    <lineage>
        <taxon>Eukaryota</taxon>
        <taxon>Metazoa</taxon>
        <taxon>Spiralia</taxon>
        <taxon>Lophotrochozoa</taxon>
        <taxon>Mollusca</taxon>
        <taxon>Bivalvia</taxon>
        <taxon>Autobranchia</taxon>
        <taxon>Pteriomorphia</taxon>
        <taxon>Mytilida</taxon>
        <taxon>Mytiloidea</taxon>
        <taxon>Mytilidae</taxon>
        <taxon>Mytilinae</taxon>
        <taxon>Mytilus</taxon>
    </lineage>
</organism>
<name>A0A6J7ZXD1_MYTCO</name>
<dbReference type="InterPro" id="IPR036236">
    <property type="entry name" value="Znf_C2H2_sf"/>
</dbReference>
<gene>
    <name evidence="7" type="ORF">MCOR_1583</name>
</gene>
<evidence type="ECO:0000256" key="1">
    <source>
        <dbReference type="ARBA" id="ARBA00022723"/>
    </source>
</evidence>
<feature type="domain" description="C2H2-type" evidence="6">
    <location>
        <begin position="97"/>
        <end position="125"/>
    </location>
</feature>
<evidence type="ECO:0000256" key="5">
    <source>
        <dbReference type="PROSITE-ProRule" id="PRU00042"/>
    </source>
</evidence>